<evidence type="ECO:0000313" key="3">
    <source>
        <dbReference type="Proteomes" id="UP000008130"/>
    </source>
</evidence>
<dbReference type="Proteomes" id="UP000008130">
    <property type="component" value="Chromosome"/>
</dbReference>
<dbReference type="eggNOG" id="COG2327">
    <property type="taxonomic scope" value="Bacteria"/>
</dbReference>
<dbReference type="PANTHER" id="PTHR36836:SF1">
    <property type="entry name" value="COLANIC ACID BIOSYNTHESIS PROTEIN WCAK"/>
    <property type="match status" value="1"/>
</dbReference>
<keyword evidence="3" id="KW-1185">Reference proteome</keyword>
<accession>F2J5C7</accession>
<evidence type="ECO:0000259" key="1">
    <source>
        <dbReference type="Pfam" id="PF04230"/>
    </source>
</evidence>
<sequence length="385" mass="41497">MATLRVLHLASFVGNIGDNAMHDGACRTRADDLPFEIAYERLEIREFIHWTTRRLDDAFLSYANGFDAVIVGGDSLLQTWRDDTPTGTYLDCAPDFLAGVRRPICFYGLGVDATRGVSETAMTRCRSFLDGLLADRRRLLSVRDDGSIDLVRAHLGPAYADAMAVIPDGGLFARPEPCPHPERPAGTERLLAVNLAGDMPDKRFAGAGGGDRDAFCRAMAGMLSGVLARDPGLGLVFVPHIHSDVAIVADTLAALDDRQRRTRVGIAPYVQGDHWSAGFDLYREADLVLAMRFHANLVPIGLGVPAIGLDTHHKIGGAFAALGLADRCVSGDARGLVEAAGAIAARDLSDGTQTVRQRQQTAVAAKRATLKAFHEAMANWLERTL</sequence>
<dbReference type="RefSeq" id="WP_013653500.1">
    <property type="nucleotide sequence ID" value="NC_015259.1"/>
</dbReference>
<dbReference type="PATRIC" id="fig|991905.3.peg.2832"/>
<dbReference type="OrthoDB" id="2522120at2"/>
<dbReference type="EMBL" id="CP002568">
    <property type="protein sequence ID" value="ADZ71186.1"/>
    <property type="molecule type" value="Genomic_DNA"/>
</dbReference>
<protein>
    <recommendedName>
        <fullName evidence="1">Polysaccharide pyruvyl transferase domain-containing protein</fullName>
    </recommendedName>
</protein>
<evidence type="ECO:0000313" key="2">
    <source>
        <dbReference type="EMBL" id="ADZ71186.1"/>
    </source>
</evidence>
<dbReference type="Pfam" id="PF04230">
    <property type="entry name" value="PS_pyruv_trans"/>
    <property type="match status" value="1"/>
</dbReference>
<feature type="domain" description="Polysaccharide pyruvyl transferase" evidence="1">
    <location>
        <begin position="55"/>
        <end position="313"/>
    </location>
</feature>
<dbReference type="STRING" id="991905.SL003B_2763"/>
<dbReference type="InterPro" id="IPR007345">
    <property type="entry name" value="Polysacch_pyruvyl_Trfase"/>
</dbReference>
<dbReference type="AlphaFoldDB" id="F2J5C7"/>
<dbReference type="KEGG" id="pgv:SL003B_2763"/>
<name>F2J5C7_POLGS</name>
<gene>
    <name evidence="2" type="ordered locus">SL003B_2763</name>
</gene>
<dbReference type="HOGENOM" id="CLU_063225_0_0_5"/>
<dbReference type="PANTHER" id="PTHR36836">
    <property type="entry name" value="COLANIC ACID BIOSYNTHESIS PROTEIN WCAK"/>
    <property type="match status" value="1"/>
</dbReference>
<reference evidence="2 3" key="1">
    <citation type="journal article" date="2011" name="J. Bacteriol.">
        <title>Complete genome sequence of Polymorphum gilvum SL003B-26A1T, a crude oil-degrading bacterium from oil-polluted saline soil.</title>
        <authorList>
            <person name="Li S.G."/>
            <person name="Tang Y.Q."/>
            <person name="Nie Y."/>
            <person name="Cai M."/>
            <person name="Wu X.L."/>
        </authorList>
    </citation>
    <scope>NUCLEOTIDE SEQUENCE [LARGE SCALE GENOMIC DNA]</scope>
    <source>
        <strain evidence="3">LMG 25793 / CGMCC 1.9160 / SL003B-26A1</strain>
    </source>
</reference>
<organism evidence="2 3">
    <name type="scientific">Polymorphum gilvum (strain LMG 25793 / CGMCC 1.9160 / SL003B-26A1)</name>
    <dbReference type="NCBI Taxonomy" id="991905"/>
    <lineage>
        <taxon>Bacteria</taxon>
        <taxon>Pseudomonadati</taxon>
        <taxon>Pseudomonadota</taxon>
        <taxon>Alphaproteobacteria</taxon>
        <taxon>Rhodobacterales</taxon>
        <taxon>Paracoccaceae</taxon>
        <taxon>Polymorphum</taxon>
    </lineage>
</organism>
<proteinExistence type="predicted"/>